<comment type="caution">
    <text evidence="1">The sequence shown here is derived from an EMBL/GenBank/DDBJ whole genome shotgun (WGS) entry which is preliminary data.</text>
</comment>
<keyword evidence="2" id="KW-1185">Reference proteome</keyword>
<reference evidence="1 2" key="1">
    <citation type="journal article" date="2016" name="Front. Microbiol.">
        <title>Single-Cell (Meta-)Genomics of a Dimorphic Candidatus Thiomargarita nelsonii Reveals Genomic Plasticity.</title>
        <authorList>
            <person name="Flood B.E."/>
            <person name="Fliss P."/>
            <person name="Jones D.S."/>
            <person name="Dick G.J."/>
            <person name="Jain S."/>
            <person name="Kaster A.K."/>
            <person name="Winkel M."/>
            <person name="Mussmann M."/>
            <person name="Bailey J."/>
        </authorList>
    </citation>
    <scope>NUCLEOTIDE SEQUENCE [LARGE SCALE GENOMIC DNA]</scope>
    <source>
        <strain evidence="1">Hydrate Ridge</strain>
    </source>
</reference>
<dbReference type="EMBL" id="JSZA02000025">
    <property type="protein sequence ID" value="KHD06950.1"/>
    <property type="molecule type" value="Genomic_DNA"/>
</dbReference>
<dbReference type="AlphaFoldDB" id="A0A0A6P825"/>
<protein>
    <submittedName>
        <fullName evidence="1">Uncharacterized protein</fullName>
    </submittedName>
</protein>
<organism evidence="1 2">
    <name type="scientific">Candidatus Thiomargarita nelsonii</name>
    <dbReference type="NCBI Taxonomy" id="1003181"/>
    <lineage>
        <taxon>Bacteria</taxon>
        <taxon>Pseudomonadati</taxon>
        <taxon>Pseudomonadota</taxon>
        <taxon>Gammaproteobacteria</taxon>
        <taxon>Thiotrichales</taxon>
        <taxon>Thiotrichaceae</taxon>
        <taxon>Thiomargarita</taxon>
    </lineage>
</organism>
<sequence>MLDALTLAKRLAQPPFLIESYRELVFGHFIRISGQRVLETPEQSLRIIDKACRRENDAHLIASMPLS</sequence>
<dbReference type="Proteomes" id="UP000030428">
    <property type="component" value="Unassembled WGS sequence"/>
</dbReference>
<accession>A0A0A6P825</accession>
<gene>
    <name evidence="1" type="ORF">PN36_08490</name>
</gene>
<name>A0A0A6P825_9GAMM</name>
<proteinExistence type="predicted"/>
<evidence type="ECO:0000313" key="2">
    <source>
        <dbReference type="Proteomes" id="UP000030428"/>
    </source>
</evidence>
<evidence type="ECO:0000313" key="1">
    <source>
        <dbReference type="EMBL" id="KHD06950.1"/>
    </source>
</evidence>